<proteinExistence type="predicted"/>
<organism evidence="1 2">
    <name type="scientific">Mya arenaria</name>
    <name type="common">Soft-shell clam</name>
    <dbReference type="NCBI Taxonomy" id="6604"/>
    <lineage>
        <taxon>Eukaryota</taxon>
        <taxon>Metazoa</taxon>
        <taxon>Spiralia</taxon>
        <taxon>Lophotrochozoa</taxon>
        <taxon>Mollusca</taxon>
        <taxon>Bivalvia</taxon>
        <taxon>Autobranchia</taxon>
        <taxon>Heteroconchia</taxon>
        <taxon>Euheterodonta</taxon>
        <taxon>Imparidentia</taxon>
        <taxon>Neoheterodontei</taxon>
        <taxon>Myida</taxon>
        <taxon>Myoidea</taxon>
        <taxon>Myidae</taxon>
        <taxon>Mya</taxon>
    </lineage>
</organism>
<accession>A0ABY7G7X1</accession>
<keyword evidence="2" id="KW-1185">Reference proteome</keyword>
<dbReference type="PANTHER" id="PTHR14187:SF5">
    <property type="entry name" value="HEAT SHOCK 70 KDA PROTEIN 12A"/>
    <property type="match status" value="1"/>
</dbReference>
<gene>
    <name evidence="1" type="ORF">MAR_033059</name>
</gene>
<dbReference type="PANTHER" id="PTHR14187">
    <property type="entry name" value="ALPHA KINASE/ELONGATION FACTOR 2 KINASE"/>
    <property type="match status" value="1"/>
</dbReference>
<dbReference type="Proteomes" id="UP001164746">
    <property type="component" value="Chromosome 17"/>
</dbReference>
<sequence>MDNNFSSKHKLDKAVVVIELAATYTRQTIHASFEKEHLLCCIFTMSFVRWYKCAHMYHNYMLYKDFEKQVRVYDNATEGITLNCKHFVTKIKEYHSMPVDSLIHDSKYRDTVRYNCDTSSLVFSQQVLQMIMDNFKLSTSMICYSQMELYSDNFQQSIVQKQYNNGLLGSLACKEGETVTSDYTIGYVAIENFNKEQHSELNKTSLCHDNTGEECAIWIFRPLIKMGQQITVSSEFIWSESITFTSKKKKKSIHQAHVMRSKFSNPQYIKEEGCELAATIQSHPPAEGWPDEVEFQYTLAVTENGPIIRVFDVHAEKTQTAEFTYKLNIEFLKEHSSVAMQSPILAGLHPHSIKRRANHTYGIWTEPVFQEGRHPEHLRFVDSEGVSRCKAVFHKLIEKGQLLHQGQIFSATIPFTSWIMQEHGYNLKSKRLPARRGSK</sequence>
<evidence type="ECO:0000313" key="2">
    <source>
        <dbReference type="Proteomes" id="UP001164746"/>
    </source>
</evidence>
<reference evidence="1" key="1">
    <citation type="submission" date="2022-11" db="EMBL/GenBank/DDBJ databases">
        <title>Centuries of genome instability and evolution in soft-shell clam transmissible cancer (bioRxiv).</title>
        <authorList>
            <person name="Hart S.F.M."/>
            <person name="Yonemitsu M.A."/>
            <person name="Giersch R.M."/>
            <person name="Beal B.F."/>
            <person name="Arriagada G."/>
            <person name="Davis B.W."/>
            <person name="Ostrander E.A."/>
            <person name="Goff S.P."/>
            <person name="Metzger M.J."/>
        </authorList>
    </citation>
    <scope>NUCLEOTIDE SEQUENCE</scope>
    <source>
        <strain evidence="1">MELC-2E11</strain>
        <tissue evidence="1">Siphon/mantle</tissue>
    </source>
</reference>
<name>A0ABY7G7X1_MYAAR</name>
<protein>
    <submittedName>
        <fullName evidence="1">Uncharacterized protein</fullName>
    </submittedName>
</protein>
<evidence type="ECO:0000313" key="1">
    <source>
        <dbReference type="EMBL" id="WAR30517.1"/>
    </source>
</evidence>
<dbReference type="EMBL" id="CP111028">
    <property type="protein sequence ID" value="WAR30517.1"/>
    <property type="molecule type" value="Genomic_DNA"/>
</dbReference>